<evidence type="ECO:0000256" key="3">
    <source>
        <dbReference type="ARBA" id="ARBA00022723"/>
    </source>
</evidence>
<dbReference type="GO" id="GO:0046872">
    <property type="term" value="F:metal ion binding"/>
    <property type="evidence" value="ECO:0007669"/>
    <property type="project" value="UniProtKB-KW"/>
</dbReference>
<dbReference type="EMBL" id="CP000083">
    <property type="protein sequence ID" value="AAZ26276.1"/>
    <property type="molecule type" value="Genomic_DNA"/>
</dbReference>
<gene>
    <name evidence="7" type="ordered locus">CPS_4695</name>
</gene>
<dbReference type="InterPro" id="IPR001789">
    <property type="entry name" value="Sig_transdc_resp-reg_receiver"/>
</dbReference>
<accession>Q47V33</accession>
<dbReference type="PROSITE" id="PS00550">
    <property type="entry name" value="HEMERYTHRINS"/>
    <property type="match status" value="1"/>
</dbReference>
<dbReference type="Pfam" id="PF00072">
    <property type="entry name" value="Response_reg"/>
    <property type="match status" value="1"/>
</dbReference>
<evidence type="ECO:0000256" key="4">
    <source>
        <dbReference type="ARBA" id="ARBA00023004"/>
    </source>
</evidence>
<comment type="caution">
    <text evidence="5">Lacks conserved residue(s) required for the propagation of feature annotation.</text>
</comment>
<organism evidence="7 8">
    <name type="scientific">Colwellia psychrerythraea (strain 34H / ATCC BAA-681)</name>
    <name type="common">Vibrio psychroerythus</name>
    <dbReference type="NCBI Taxonomy" id="167879"/>
    <lineage>
        <taxon>Bacteria</taxon>
        <taxon>Pseudomonadati</taxon>
        <taxon>Pseudomonadota</taxon>
        <taxon>Gammaproteobacteria</taxon>
        <taxon>Alteromonadales</taxon>
        <taxon>Colwelliaceae</taxon>
        <taxon>Colwellia</taxon>
    </lineage>
</organism>
<dbReference type="PANTHER" id="PTHR37164">
    <property type="entry name" value="BACTERIOHEMERYTHRIN"/>
    <property type="match status" value="1"/>
</dbReference>
<dbReference type="Gene3D" id="3.40.50.2300">
    <property type="match status" value="1"/>
</dbReference>
<feature type="domain" description="Response regulatory" evidence="6">
    <location>
        <begin position="257"/>
        <end position="371"/>
    </location>
</feature>
<reference evidence="7" key="1">
    <citation type="journal article" date="2005" name="Proc. Natl. Acad. Sci. U.S.A.">
        <title>The psychrophilic lifestyle as revealed by the genome sequence of Colwellia psychrerythraea 34H through genomic and proteomic analyses.</title>
        <authorList>
            <person name="Methe B.A."/>
            <person name="Nelson K.E."/>
            <person name="Deming J.W."/>
            <person name="Momen B."/>
            <person name="Melamud E."/>
            <person name="Zhang X."/>
            <person name="Moult J."/>
            <person name="Madupu R."/>
            <person name="Nelson W.C."/>
            <person name="Dodson R.J."/>
            <person name="Brinkac L.M."/>
            <person name="Daugherty S.C."/>
            <person name="Durkin A.S."/>
            <person name="DeBoy R.T."/>
            <person name="Kolonay J.F."/>
            <person name="Sullivan S.A."/>
            <person name="Zhou L."/>
            <person name="Davidsen T.M."/>
            <person name="Wu M."/>
            <person name="Huston A.L."/>
            <person name="Lewis M."/>
            <person name="Weaver B."/>
            <person name="Weidman J.F."/>
            <person name="Khouri H."/>
            <person name="Utterback T.R."/>
            <person name="Feldblyum T.V."/>
            <person name="Fraser C.M."/>
        </authorList>
    </citation>
    <scope>NUCLEOTIDE SEQUENCE [LARGE SCALE GENOMIC DNA]</scope>
    <source>
        <strain evidence="7">34H</strain>
    </source>
</reference>
<dbReference type="AlphaFoldDB" id="Q47V33"/>
<evidence type="ECO:0000256" key="5">
    <source>
        <dbReference type="PROSITE-ProRule" id="PRU00169"/>
    </source>
</evidence>
<comment type="similarity">
    <text evidence="1">Belongs to the hemerythrin family.</text>
</comment>
<evidence type="ECO:0000256" key="1">
    <source>
        <dbReference type="ARBA" id="ARBA00010587"/>
    </source>
</evidence>
<dbReference type="InterPro" id="IPR050669">
    <property type="entry name" value="Hemerythrin"/>
</dbReference>
<sequence length="519" mass="59500">MVYQDRDSVEPAIQQIMELELSFKSYKYNPKKLHDITLMKPKVLLLASNNVKSTIQFYINYLEEYEQKIAPHSAILLISNRETYRAYLACENGLFDNYVIINPLNNPYRLKLVLLQELKLIENHKNSSLEQLISEGEDELASCIEHGVALKKSFTQEVSKCENEILSATNEALDNKEAKAVLQNLIGLSVGDINENVSSSIQKIVDQLIKLKANNQSIKQGIEKLHIPKKKTVIGVNTDLLTTEDAEKACLKTSRYKILIAESSDLFTKVIEEIFADTVFIYALVNDGQAALEKIRTFKPDVVLLAYDLPIINGLEVTRLIREEGNKVPVIAYAHHKDKSVIKRWIPFGLSGYLIKPLKKSAILNSVTKAVKNPIEIISHHKVADKVGIQWIAEYSIGNIEIDEQHKVLFTMINDFFHQDNKEAAIMLFQSLSSYIDLHFESEENLLRQINYPDTEEHIKKHGELREKFHLLRGKLDDYDLDVHHKIAMFLYNWLAKHILKADMEYKSYALSIEESSFK</sequence>
<dbReference type="KEGG" id="cps:CPS_4695"/>
<proteinExistence type="inferred from homology"/>
<dbReference type="GO" id="GO:0000160">
    <property type="term" value="P:phosphorelay signal transduction system"/>
    <property type="evidence" value="ECO:0007669"/>
    <property type="project" value="InterPro"/>
</dbReference>
<dbReference type="InterPro" id="IPR016131">
    <property type="entry name" value="Haemerythrin_Fe_BS"/>
</dbReference>
<dbReference type="PROSITE" id="PS50110">
    <property type="entry name" value="RESPONSE_REGULATORY"/>
    <property type="match status" value="1"/>
</dbReference>
<keyword evidence="2" id="KW-0561">Oxygen transport</keyword>
<dbReference type="Proteomes" id="UP000000547">
    <property type="component" value="Chromosome"/>
</dbReference>
<dbReference type="InterPro" id="IPR035938">
    <property type="entry name" value="Hemerythrin-like_sf"/>
</dbReference>
<dbReference type="CDD" id="cd12107">
    <property type="entry name" value="Hemerythrin"/>
    <property type="match status" value="1"/>
</dbReference>
<name>Q47V33_COLP3</name>
<dbReference type="SUPFAM" id="SSF47188">
    <property type="entry name" value="Hemerythrin-like"/>
    <property type="match status" value="1"/>
</dbReference>
<protein>
    <submittedName>
        <fullName evidence="7">Response regulator</fullName>
    </submittedName>
</protein>
<dbReference type="GO" id="GO:0005344">
    <property type="term" value="F:oxygen carrier activity"/>
    <property type="evidence" value="ECO:0007669"/>
    <property type="project" value="UniProtKB-KW"/>
</dbReference>
<evidence type="ECO:0000313" key="7">
    <source>
        <dbReference type="EMBL" id="AAZ26276.1"/>
    </source>
</evidence>
<evidence type="ECO:0000259" key="6">
    <source>
        <dbReference type="PROSITE" id="PS50110"/>
    </source>
</evidence>
<dbReference type="Gene3D" id="1.20.120.50">
    <property type="entry name" value="Hemerythrin-like"/>
    <property type="match status" value="1"/>
</dbReference>
<dbReference type="NCBIfam" id="TIGR02481">
    <property type="entry name" value="hemeryth_dom"/>
    <property type="match status" value="1"/>
</dbReference>
<dbReference type="HOGENOM" id="CLU_524508_0_0_6"/>
<evidence type="ECO:0000313" key="8">
    <source>
        <dbReference type="Proteomes" id="UP000000547"/>
    </source>
</evidence>
<dbReference type="InterPro" id="IPR012827">
    <property type="entry name" value="Hemerythrin_metal-bd"/>
</dbReference>
<keyword evidence="2" id="KW-0813">Transport</keyword>
<dbReference type="STRING" id="167879.CPS_4695"/>
<dbReference type="Pfam" id="PF01814">
    <property type="entry name" value="Hemerythrin"/>
    <property type="match status" value="1"/>
</dbReference>
<evidence type="ECO:0000256" key="2">
    <source>
        <dbReference type="ARBA" id="ARBA00022621"/>
    </source>
</evidence>
<keyword evidence="4" id="KW-0408">Iron</keyword>
<dbReference type="SUPFAM" id="SSF52172">
    <property type="entry name" value="CheY-like"/>
    <property type="match status" value="1"/>
</dbReference>
<dbReference type="InterPro" id="IPR012312">
    <property type="entry name" value="Hemerythrin-like"/>
</dbReference>
<dbReference type="SMART" id="SM00448">
    <property type="entry name" value="REC"/>
    <property type="match status" value="1"/>
</dbReference>
<keyword evidence="3" id="KW-0479">Metal-binding</keyword>
<dbReference type="InterPro" id="IPR011006">
    <property type="entry name" value="CheY-like_superfamily"/>
</dbReference>
<dbReference type="NCBIfam" id="NF033749">
    <property type="entry name" value="bact_hemeryth"/>
    <property type="match status" value="1"/>
</dbReference>
<dbReference type="PANTHER" id="PTHR37164:SF1">
    <property type="entry name" value="BACTERIOHEMERYTHRIN"/>
    <property type="match status" value="1"/>
</dbReference>
<dbReference type="CDD" id="cd00156">
    <property type="entry name" value="REC"/>
    <property type="match status" value="1"/>
</dbReference>